<proteinExistence type="predicted"/>
<evidence type="ECO:0000313" key="3">
    <source>
        <dbReference type="Proteomes" id="UP000220353"/>
    </source>
</evidence>
<accession>A0A2A6LSH3</accession>
<gene>
    <name evidence="2" type="ORF">CO661_25925</name>
</gene>
<dbReference type="Gene3D" id="3.20.20.450">
    <property type="entry name" value="EAL domain"/>
    <property type="match status" value="1"/>
</dbReference>
<dbReference type="EMBL" id="NWTC01000025">
    <property type="protein sequence ID" value="PDT45079.1"/>
    <property type="molecule type" value="Genomic_DNA"/>
</dbReference>
<dbReference type="CDD" id="cd01948">
    <property type="entry name" value="EAL"/>
    <property type="match status" value="1"/>
</dbReference>
<dbReference type="PANTHER" id="PTHR33121:SF70">
    <property type="entry name" value="SIGNALING PROTEIN YKOW"/>
    <property type="match status" value="1"/>
</dbReference>
<dbReference type="AlphaFoldDB" id="A0A2A6LSH3"/>
<dbReference type="Pfam" id="PF00563">
    <property type="entry name" value="EAL"/>
    <property type="match status" value="1"/>
</dbReference>
<comment type="caution">
    <text evidence="2">The sequence shown here is derived from an EMBL/GenBank/DDBJ whole genome shotgun (WGS) entry which is preliminary data.</text>
</comment>
<keyword evidence="2" id="KW-0808">Transferase</keyword>
<dbReference type="PANTHER" id="PTHR33121">
    <property type="entry name" value="CYCLIC DI-GMP PHOSPHODIESTERASE PDEF"/>
    <property type="match status" value="1"/>
</dbReference>
<organism evidence="2 3">
    <name type="scientific">Rhizobium fredii</name>
    <name type="common">Sinorhizobium fredii</name>
    <dbReference type="NCBI Taxonomy" id="380"/>
    <lineage>
        <taxon>Bacteria</taxon>
        <taxon>Pseudomonadati</taxon>
        <taxon>Pseudomonadota</taxon>
        <taxon>Alphaproteobacteria</taxon>
        <taxon>Hyphomicrobiales</taxon>
        <taxon>Rhizobiaceae</taxon>
        <taxon>Sinorhizobium/Ensifer group</taxon>
        <taxon>Sinorhizobium</taxon>
    </lineage>
</organism>
<keyword evidence="2" id="KW-0418">Kinase</keyword>
<evidence type="ECO:0000313" key="2">
    <source>
        <dbReference type="EMBL" id="PDT45079.1"/>
    </source>
</evidence>
<dbReference type="GO" id="GO:0071111">
    <property type="term" value="F:cyclic-guanylate-specific phosphodiesterase activity"/>
    <property type="evidence" value="ECO:0007669"/>
    <property type="project" value="InterPro"/>
</dbReference>
<name>A0A2A6LSH3_RHIFR</name>
<dbReference type="GO" id="GO:0016301">
    <property type="term" value="F:kinase activity"/>
    <property type="evidence" value="ECO:0007669"/>
    <property type="project" value="UniProtKB-KW"/>
</dbReference>
<dbReference type="InterPro" id="IPR035919">
    <property type="entry name" value="EAL_sf"/>
</dbReference>
<evidence type="ECO:0000259" key="1">
    <source>
        <dbReference type="PROSITE" id="PS50883"/>
    </source>
</evidence>
<dbReference type="InterPro" id="IPR050706">
    <property type="entry name" value="Cyclic-di-GMP_PDE-like"/>
</dbReference>
<dbReference type="Proteomes" id="UP000220353">
    <property type="component" value="Unassembled WGS sequence"/>
</dbReference>
<dbReference type="PROSITE" id="PS50883">
    <property type="entry name" value="EAL"/>
    <property type="match status" value="1"/>
</dbReference>
<reference evidence="2 3" key="1">
    <citation type="submission" date="2017-09" db="EMBL/GenBank/DDBJ databases">
        <title>Comparative genomics of rhizobia isolated from Phaseolus vulgaris in China.</title>
        <authorList>
            <person name="Tong W."/>
        </authorList>
    </citation>
    <scope>NUCLEOTIDE SEQUENCE [LARGE SCALE GENOMIC DNA]</scope>
    <source>
        <strain evidence="2 3">PCH1</strain>
    </source>
</reference>
<feature type="domain" description="EAL" evidence="1">
    <location>
        <begin position="6"/>
        <end position="250"/>
    </location>
</feature>
<dbReference type="RefSeq" id="WP_097587585.1">
    <property type="nucleotide sequence ID" value="NZ_NWTC01000025.1"/>
</dbReference>
<sequence length="269" mass="29078">MNLEIGDDAVGGAVRAMQHGRIGFSLQQINAVDDPSKILYSECLGRFVEPDGTVRTSGEFSVFPETSKLDLAFNLDLLGLAFEWLACHPSDVLGCAIAAESMADERSCVVLHDLLSRHRALATRMVLEVTENLPLATLVVAADLLKSARAIGYRIAIDKFATGNTPLSISADLVKVDACFAQHHRADTAPILRDMVALASCAASTVVVEGIETYDQLEAARTAGATHVQGFLLSEPTLPPIYSRSARALRRRDRPVLPGSTPLQRSWRL</sequence>
<protein>
    <submittedName>
        <fullName evidence="2">Histidine kinase</fullName>
    </submittedName>
</protein>
<dbReference type="SUPFAM" id="SSF141868">
    <property type="entry name" value="EAL domain-like"/>
    <property type="match status" value="1"/>
</dbReference>
<dbReference type="SMART" id="SM00052">
    <property type="entry name" value="EAL"/>
    <property type="match status" value="1"/>
</dbReference>
<dbReference type="InterPro" id="IPR001633">
    <property type="entry name" value="EAL_dom"/>
</dbReference>